<dbReference type="EC" id="2.7.13.3" evidence="2"/>
<evidence type="ECO:0000313" key="6">
    <source>
        <dbReference type="EMBL" id="CAE7793241.1"/>
    </source>
</evidence>
<evidence type="ECO:0000256" key="1">
    <source>
        <dbReference type="ARBA" id="ARBA00000085"/>
    </source>
</evidence>
<dbReference type="SUPFAM" id="SSF47384">
    <property type="entry name" value="Homodimeric domain of signal transducing histidine kinase"/>
    <property type="match status" value="1"/>
</dbReference>
<dbReference type="Gene3D" id="1.10.287.130">
    <property type="match status" value="1"/>
</dbReference>
<dbReference type="GO" id="GO:0000155">
    <property type="term" value="F:phosphorelay sensor kinase activity"/>
    <property type="evidence" value="ECO:0007669"/>
    <property type="project" value="InterPro"/>
</dbReference>
<dbReference type="PANTHER" id="PTHR43047">
    <property type="entry name" value="TWO-COMPONENT HISTIDINE PROTEIN KINASE"/>
    <property type="match status" value="1"/>
</dbReference>
<dbReference type="OrthoDB" id="18419at2759"/>
<sequence>RTLLLTATPCVSLSGQINGAICIGQDVTRLKDLDERKASMMAMVSHELKSPLHGIIGLCSSLLDGNAAVEEGQVPRSLEMVYNCANRLLDMVANIMDTSVLVNNKKMRMSKDPVQVKDIIEEVITLCRKASNGKDRGPLLRPGVQLINNIHDTLPIIEADAYRCTQLLYNLITNAIKFTHEGSVVVSAGYDDAEQRVFVEIEDTGPGHCNQLRVSAPGRSDINLHLSRVRVQKA</sequence>
<evidence type="ECO:0000313" key="7">
    <source>
        <dbReference type="Proteomes" id="UP000601435"/>
    </source>
</evidence>
<name>A0A812YS39_9DINO</name>
<proteinExistence type="predicted"/>
<protein>
    <recommendedName>
        <fullName evidence="2">histidine kinase</fullName>
        <ecNumber evidence="2">2.7.13.3</ecNumber>
    </recommendedName>
</protein>
<keyword evidence="7" id="KW-1185">Reference proteome</keyword>
<organism evidence="6 7">
    <name type="scientific">Symbiodinium necroappetens</name>
    <dbReference type="NCBI Taxonomy" id="1628268"/>
    <lineage>
        <taxon>Eukaryota</taxon>
        <taxon>Sar</taxon>
        <taxon>Alveolata</taxon>
        <taxon>Dinophyceae</taxon>
        <taxon>Suessiales</taxon>
        <taxon>Symbiodiniaceae</taxon>
        <taxon>Symbiodinium</taxon>
    </lineage>
</organism>
<dbReference type="Pfam" id="PF02518">
    <property type="entry name" value="HATPase_c"/>
    <property type="match status" value="1"/>
</dbReference>
<dbReference type="CDD" id="cd00082">
    <property type="entry name" value="HisKA"/>
    <property type="match status" value="1"/>
</dbReference>
<dbReference type="InterPro" id="IPR036097">
    <property type="entry name" value="HisK_dim/P_sf"/>
</dbReference>
<dbReference type="GO" id="GO:0009927">
    <property type="term" value="F:histidine phosphotransfer kinase activity"/>
    <property type="evidence" value="ECO:0007669"/>
    <property type="project" value="TreeGrafter"/>
</dbReference>
<dbReference type="Proteomes" id="UP000601435">
    <property type="component" value="Unassembled WGS sequence"/>
</dbReference>
<dbReference type="InterPro" id="IPR005467">
    <property type="entry name" value="His_kinase_dom"/>
</dbReference>
<accession>A0A812YS39</accession>
<dbReference type="PROSITE" id="PS50109">
    <property type="entry name" value="HIS_KIN"/>
    <property type="match status" value="1"/>
</dbReference>
<evidence type="ECO:0000259" key="5">
    <source>
        <dbReference type="PROSITE" id="PS50109"/>
    </source>
</evidence>
<dbReference type="InterPro" id="IPR036890">
    <property type="entry name" value="HATPase_C_sf"/>
</dbReference>
<evidence type="ECO:0000256" key="4">
    <source>
        <dbReference type="ARBA" id="ARBA00022777"/>
    </source>
</evidence>
<dbReference type="SMART" id="SM00388">
    <property type="entry name" value="HisKA"/>
    <property type="match status" value="1"/>
</dbReference>
<comment type="caution">
    <text evidence="6">The sequence shown here is derived from an EMBL/GenBank/DDBJ whole genome shotgun (WGS) entry which is preliminary data.</text>
</comment>
<dbReference type="InterPro" id="IPR003594">
    <property type="entry name" value="HATPase_dom"/>
</dbReference>
<evidence type="ECO:0000256" key="3">
    <source>
        <dbReference type="ARBA" id="ARBA00022679"/>
    </source>
</evidence>
<dbReference type="Gene3D" id="3.30.565.10">
    <property type="entry name" value="Histidine kinase-like ATPase, C-terminal domain"/>
    <property type="match status" value="1"/>
</dbReference>
<dbReference type="Pfam" id="PF00512">
    <property type="entry name" value="HisKA"/>
    <property type="match status" value="1"/>
</dbReference>
<feature type="domain" description="Histidine kinase" evidence="5">
    <location>
        <begin position="43"/>
        <end position="234"/>
    </location>
</feature>
<dbReference type="GO" id="GO:0005886">
    <property type="term" value="C:plasma membrane"/>
    <property type="evidence" value="ECO:0007669"/>
    <property type="project" value="TreeGrafter"/>
</dbReference>
<reference evidence="6" key="1">
    <citation type="submission" date="2021-02" db="EMBL/GenBank/DDBJ databases">
        <authorList>
            <person name="Dougan E. K."/>
            <person name="Rhodes N."/>
            <person name="Thang M."/>
            <person name="Chan C."/>
        </authorList>
    </citation>
    <scope>NUCLEOTIDE SEQUENCE</scope>
</reference>
<keyword evidence="4" id="KW-0418">Kinase</keyword>
<dbReference type="PANTHER" id="PTHR43047:SF72">
    <property type="entry name" value="OSMOSENSING HISTIDINE PROTEIN KINASE SLN1"/>
    <property type="match status" value="1"/>
</dbReference>
<comment type="catalytic activity">
    <reaction evidence="1">
        <text>ATP + protein L-histidine = ADP + protein N-phospho-L-histidine.</text>
        <dbReference type="EC" id="2.7.13.3"/>
    </reaction>
</comment>
<keyword evidence="3" id="KW-0808">Transferase</keyword>
<dbReference type="EMBL" id="CAJNJA010043383">
    <property type="protein sequence ID" value="CAE7793241.1"/>
    <property type="molecule type" value="Genomic_DNA"/>
</dbReference>
<dbReference type="AlphaFoldDB" id="A0A812YS39"/>
<feature type="non-terminal residue" evidence="6">
    <location>
        <position position="234"/>
    </location>
</feature>
<evidence type="ECO:0000256" key="2">
    <source>
        <dbReference type="ARBA" id="ARBA00012438"/>
    </source>
</evidence>
<dbReference type="SUPFAM" id="SSF55874">
    <property type="entry name" value="ATPase domain of HSP90 chaperone/DNA topoisomerase II/histidine kinase"/>
    <property type="match status" value="1"/>
</dbReference>
<gene>
    <name evidence="6" type="primary">arcB</name>
    <name evidence="6" type="ORF">SNEC2469_LOCUS23322</name>
</gene>
<dbReference type="InterPro" id="IPR003661">
    <property type="entry name" value="HisK_dim/P_dom"/>
</dbReference>